<dbReference type="InterPro" id="IPR003661">
    <property type="entry name" value="HisK_dim/P_dom"/>
</dbReference>
<keyword evidence="3" id="KW-0597">Phosphoprotein</keyword>
<evidence type="ECO:0000259" key="6">
    <source>
        <dbReference type="PROSITE" id="PS50112"/>
    </source>
</evidence>
<dbReference type="PROSITE" id="PS50112">
    <property type="entry name" value="PAS"/>
    <property type="match status" value="1"/>
</dbReference>
<dbReference type="Gene3D" id="3.30.565.10">
    <property type="entry name" value="Histidine kinase-like ATPase, C-terminal domain"/>
    <property type="match status" value="1"/>
</dbReference>
<dbReference type="PANTHER" id="PTHR43065:SF42">
    <property type="entry name" value="TWO-COMPONENT SENSOR PPRA"/>
    <property type="match status" value="1"/>
</dbReference>
<dbReference type="NCBIfam" id="TIGR00229">
    <property type="entry name" value="sensory_box"/>
    <property type="match status" value="2"/>
</dbReference>
<evidence type="ECO:0000259" key="7">
    <source>
        <dbReference type="PROSITE" id="PS50113"/>
    </source>
</evidence>
<feature type="domain" description="PAS" evidence="6">
    <location>
        <begin position="263"/>
        <end position="316"/>
    </location>
</feature>
<name>A0A831PNC2_9BACT</name>
<dbReference type="GO" id="GO:0000155">
    <property type="term" value="F:phosphorelay sensor kinase activity"/>
    <property type="evidence" value="ECO:0007669"/>
    <property type="project" value="InterPro"/>
</dbReference>
<evidence type="ECO:0000256" key="2">
    <source>
        <dbReference type="ARBA" id="ARBA00012438"/>
    </source>
</evidence>
<dbReference type="SUPFAM" id="SSF47384">
    <property type="entry name" value="Homodimeric domain of signal transducing histidine kinase"/>
    <property type="match status" value="1"/>
</dbReference>
<proteinExistence type="predicted"/>
<dbReference type="InterPro" id="IPR004358">
    <property type="entry name" value="Sig_transdc_His_kin-like_C"/>
</dbReference>
<gene>
    <name evidence="8" type="ORF">ENN94_02895</name>
</gene>
<feature type="non-terminal residue" evidence="8">
    <location>
        <position position="757"/>
    </location>
</feature>
<dbReference type="InterPro" id="IPR035965">
    <property type="entry name" value="PAS-like_dom_sf"/>
</dbReference>
<dbReference type="Pfam" id="PF08448">
    <property type="entry name" value="PAS_4"/>
    <property type="match status" value="2"/>
</dbReference>
<evidence type="ECO:0000256" key="1">
    <source>
        <dbReference type="ARBA" id="ARBA00000085"/>
    </source>
</evidence>
<dbReference type="SUPFAM" id="SSF55785">
    <property type="entry name" value="PYP-like sensor domain (PAS domain)"/>
    <property type="match status" value="2"/>
</dbReference>
<sequence length="757" mass="85126">MQRLRSVLQDDLSHLGLMTHNIAHSEQAYRFLSVQEKGAFLDRFAAPNHLHVDTHLIAFIDQEGRFHHGHYMEPGERAGGMLPMDIEHRLTEMPFLWRHSSHAERFEGILLFPGGAMLVSSSPISGPGRPTEVMGALIMGSYLETGHVNLLGEISHLSLKGLPADSTAGQAKEPGALLPLAGSPISLELANEDTLLGRIHLSDVFGRPVKILQAEIPRDIYRQGLTTIRYFMRWSLVLSIAFGVLVYVVQGRLARMRQRRDESENLLRFLVEQAPDAFFLFDLQRGFVDVNRSACESLHYSREEFMGRGWSILGPELAALDKPWRQLAPGEGMVTRSRLKRRDGTLLPVEVSVSRFEAHGRRLLLALARDIRERLQNEQSLRESEQRYRKLSHEFSVLLDAIADSIVLFSPAMKVVWGNRAASRLVGMTEGSLLGHPCAEVLQHRTGELCRDCPVRKTFQTGRMWERIEHDFQGRVWEVRTFPLAEHDDGVTGVIRLAADITEKTRLREENLRAGRLAALGELSAGVAHEINNPNGLILMSLPTLREAFADVRTLLDAYHAEQGDFDLAGVSYGTMREEIPFLLEEMTDGARRVKRIVEDLKNFTRREGADEEELFDLNDAVQRALRLVANPLEKCTDAATVELTDTPLVVRGISARIEQVLVNLILNACQSLTGTRRRLWIRTRLDAENCFAQAEVEDEGQGILPEDLPRITDPFFTTRRREGGTGLGLSVSSRIVREHRGKLDFSSRPGQGTRVV</sequence>
<feature type="domain" description="PAC" evidence="7">
    <location>
        <begin position="333"/>
        <end position="383"/>
    </location>
</feature>
<dbReference type="Pfam" id="PF05228">
    <property type="entry name" value="CHASE4"/>
    <property type="match status" value="1"/>
</dbReference>
<feature type="domain" description="Histidine kinase" evidence="5">
    <location>
        <begin position="526"/>
        <end position="757"/>
    </location>
</feature>
<dbReference type="PANTHER" id="PTHR43065">
    <property type="entry name" value="SENSOR HISTIDINE KINASE"/>
    <property type="match status" value="1"/>
</dbReference>
<dbReference type="InterPro" id="IPR036097">
    <property type="entry name" value="HisK_dim/P_sf"/>
</dbReference>
<dbReference type="PROSITE" id="PS50113">
    <property type="entry name" value="PAC"/>
    <property type="match status" value="1"/>
</dbReference>
<evidence type="ECO:0000256" key="3">
    <source>
        <dbReference type="ARBA" id="ARBA00022553"/>
    </source>
</evidence>
<dbReference type="PRINTS" id="PR00344">
    <property type="entry name" value="BCTRLSENSOR"/>
</dbReference>
<dbReference type="Proteomes" id="UP000886162">
    <property type="component" value="Unassembled WGS sequence"/>
</dbReference>
<dbReference type="InterPro" id="IPR000014">
    <property type="entry name" value="PAS"/>
</dbReference>
<dbReference type="EC" id="2.7.13.3" evidence="2"/>
<accession>A0A831PNC2</accession>
<protein>
    <recommendedName>
        <fullName evidence="2">histidine kinase</fullName>
        <ecNumber evidence="2">2.7.13.3</ecNumber>
    </recommendedName>
</protein>
<comment type="caution">
    <text evidence="8">The sequence shown here is derived from an EMBL/GenBank/DDBJ whole genome shotgun (WGS) entry which is preliminary data.</text>
</comment>
<evidence type="ECO:0000256" key="4">
    <source>
        <dbReference type="SAM" id="Phobius"/>
    </source>
</evidence>
<dbReference type="AlphaFoldDB" id="A0A831PNC2"/>
<dbReference type="InterPro" id="IPR036890">
    <property type="entry name" value="HATPase_C_sf"/>
</dbReference>
<dbReference type="InterPro" id="IPR005467">
    <property type="entry name" value="His_kinase_dom"/>
</dbReference>
<reference evidence="8" key="1">
    <citation type="journal article" date="2020" name="mSystems">
        <title>Genome- and Community-Level Interaction Insights into Carbon Utilization and Element Cycling Functions of Hydrothermarchaeota in Hydrothermal Sediment.</title>
        <authorList>
            <person name="Zhou Z."/>
            <person name="Liu Y."/>
            <person name="Xu W."/>
            <person name="Pan J."/>
            <person name="Luo Z.H."/>
            <person name="Li M."/>
        </authorList>
    </citation>
    <scope>NUCLEOTIDE SEQUENCE [LARGE SCALE GENOMIC DNA]</scope>
    <source>
        <strain evidence="8">SpSt-1220</strain>
    </source>
</reference>
<dbReference type="PROSITE" id="PS50109">
    <property type="entry name" value="HIS_KIN"/>
    <property type="match status" value="1"/>
</dbReference>
<dbReference type="Gene3D" id="1.10.287.130">
    <property type="match status" value="1"/>
</dbReference>
<dbReference type="InterPro" id="IPR000700">
    <property type="entry name" value="PAS-assoc_C"/>
</dbReference>
<organism evidence="8">
    <name type="scientific">Geoalkalibacter subterraneus</name>
    <dbReference type="NCBI Taxonomy" id="483547"/>
    <lineage>
        <taxon>Bacteria</taxon>
        <taxon>Pseudomonadati</taxon>
        <taxon>Thermodesulfobacteriota</taxon>
        <taxon>Desulfuromonadia</taxon>
        <taxon>Desulfuromonadales</taxon>
        <taxon>Geoalkalibacteraceae</taxon>
        <taxon>Geoalkalibacter</taxon>
    </lineage>
</organism>
<feature type="transmembrane region" description="Helical" evidence="4">
    <location>
        <begin position="230"/>
        <end position="249"/>
    </location>
</feature>
<dbReference type="Pfam" id="PF02518">
    <property type="entry name" value="HATPase_c"/>
    <property type="match status" value="1"/>
</dbReference>
<dbReference type="InterPro" id="IPR013656">
    <property type="entry name" value="PAS_4"/>
</dbReference>
<dbReference type="InterPro" id="IPR003594">
    <property type="entry name" value="HATPase_dom"/>
</dbReference>
<dbReference type="SMART" id="SM00091">
    <property type="entry name" value="PAS"/>
    <property type="match status" value="2"/>
</dbReference>
<evidence type="ECO:0000313" key="8">
    <source>
        <dbReference type="EMBL" id="HDR46627.1"/>
    </source>
</evidence>
<dbReference type="EMBL" id="DSDO01000199">
    <property type="protein sequence ID" value="HDR46627.1"/>
    <property type="molecule type" value="Genomic_DNA"/>
</dbReference>
<comment type="catalytic activity">
    <reaction evidence="1">
        <text>ATP + protein L-histidine = ADP + protein N-phospho-L-histidine.</text>
        <dbReference type="EC" id="2.7.13.3"/>
    </reaction>
</comment>
<evidence type="ECO:0000259" key="5">
    <source>
        <dbReference type="PROSITE" id="PS50109"/>
    </source>
</evidence>
<dbReference type="SMART" id="SM00387">
    <property type="entry name" value="HATPase_c"/>
    <property type="match status" value="1"/>
</dbReference>
<keyword evidence="4" id="KW-0472">Membrane</keyword>
<dbReference type="InterPro" id="IPR007892">
    <property type="entry name" value="CHASE4"/>
</dbReference>
<dbReference type="SUPFAM" id="SSF55874">
    <property type="entry name" value="ATPase domain of HSP90 chaperone/DNA topoisomerase II/histidine kinase"/>
    <property type="match status" value="1"/>
</dbReference>
<keyword evidence="4" id="KW-1133">Transmembrane helix</keyword>
<keyword evidence="4" id="KW-0812">Transmembrane</keyword>
<dbReference type="CDD" id="cd00082">
    <property type="entry name" value="HisKA"/>
    <property type="match status" value="1"/>
</dbReference>
<dbReference type="Gene3D" id="3.30.450.20">
    <property type="entry name" value="PAS domain"/>
    <property type="match status" value="2"/>
</dbReference>
<dbReference type="CDD" id="cd00130">
    <property type="entry name" value="PAS"/>
    <property type="match status" value="1"/>
</dbReference>